<evidence type="ECO:0000313" key="2">
    <source>
        <dbReference type="EMBL" id="EGD99970.1"/>
    </source>
</evidence>
<reference evidence="3" key="1">
    <citation type="journal article" date="2012" name="MBio">
        <title>Comparative genome analysis of Trichophyton rubrum and related dermatophytes reveals candidate genes involved in infection.</title>
        <authorList>
            <person name="Martinez D.A."/>
            <person name="Oliver B.G."/>
            <person name="Graeser Y."/>
            <person name="Goldberg J.M."/>
            <person name="Li W."/>
            <person name="Martinez-Rossi N.M."/>
            <person name="Monod M."/>
            <person name="Shelest E."/>
            <person name="Barton R.C."/>
            <person name="Birch E."/>
            <person name="Brakhage A.A."/>
            <person name="Chen Z."/>
            <person name="Gurr S.J."/>
            <person name="Heiman D."/>
            <person name="Heitman J."/>
            <person name="Kosti I."/>
            <person name="Rossi A."/>
            <person name="Saif S."/>
            <person name="Samalova M."/>
            <person name="Saunders C.W."/>
            <person name="Shea T."/>
            <person name="Summerbell R.C."/>
            <person name="Xu J."/>
            <person name="Young S."/>
            <person name="Zeng Q."/>
            <person name="Birren B.W."/>
            <person name="Cuomo C.A."/>
            <person name="White T.C."/>
        </authorList>
    </citation>
    <scope>NUCLEOTIDE SEQUENCE [LARGE SCALE GENOMIC DNA]</scope>
    <source>
        <strain evidence="3">CBS 112818</strain>
    </source>
</reference>
<dbReference type="EMBL" id="GG698529">
    <property type="protein sequence ID" value="EGD99970.1"/>
    <property type="molecule type" value="Genomic_DNA"/>
</dbReference>
<gene>
    <name evidence="2" type="ORF">TESG_07298</name>
</gene>
<feature type="region of interest" description="Disordered" evidence="1">
    <location>
        <begin position="24"/>
        <end position="70"/>
    </location>
</feature>
<protein>
    <submittedName>
        <fullName evidence="2">Uncharacterized protein</fullName>
    </submittedName>
</protein>
<dbReference type="Proteomes" id="UP000009172">
    <property type="component" value="Unassembled WGS sequence"/>
</dbReference>
<feature type="region of interest" description="Disordered" evidence="1">
    <location>
        <begin position="132"/>
        <end position="155"/>
    </location>
</feature>
<dbReference type="AlphaFoldDB" id="F2S8S1"/>
<evidence type="ECO:0000313" key="3">
    <source>
        <dbReference type="Proteomes" id="UP000009172"/>
    </source>
</evidence>
<feature type="compositionally biased region" description="Polar residues" evidence="1">
    <location>
        <begin position="49"/>
        <end position="65"/>
    </location>
</feature>
<evidence type="ECO:0000256" key="1">
    <source>
        <dbReference type="SAM" id="MobiDB-lite"/>
    </source>
</evidence>
<dbReference type="OrthoDB" id="10604757at2759"/>
<name>F2S8S1_TRIT1</name>
<proteinExistence type="predicted"/>
<sequence>MVIFAWIARCLRPLPEVDEIRQQGKQPLPTQPYGSPSTMAAIIQPQPQPSTSSRDLTLSHPQVASPSPARAVGSWPCAPLIHTSAKTTCPGPHDYVSAKANDATPRPNHEPPQTIDEAYFGSRLASIIFPPTQYDRKSGSSKASFNPTGSFMHIE</sequence>
<accession>F2S8S1</accession>
<keyword evidence="3" id="KW-1185">Reference proteome</keyword>
<dbReference type="HOGENOM" id="CLU_1696785_0_0_1"/>
<feature type="compositionally biased region" description="Polar residues" evidence="1">
    <location>
        <begin position="140"/>
        <end position="149"/>
    </location>
</feature>
<organism evidence="2 3">
    <name type="scientific">Trichophyton tonsurans (strain CBS 112818)</name>
    <name type="common">Scalp ringworm fungus</name>
    <dbReference type="NCBI Taxonomy" id="647933"/>
    <lineage>
        <taxon>Eukaryota</taxon>
        <taxon>Fungi</taxon>
        <taxon>Dikarya</taxon>
        <taxon>Ascomycota</taxon>
        <taxon>Pezizomycotina</taxon>
        <taxon>Eurotiomycetes</taxon>
        <taxon>Eurotiomycetidae</taxon>
        <taxon>Onygenales</taxon>
        <taxon>Arthrodermataceae</taxon>
        <taxon>Trichophyton</taxon>
    </lineage>
</organism>